<dbReference type="SUPFAM" id="SSF52540">
    <property type="entry name" value="P-loop containing nucleoside triphosphate hydrolases"/>
    <property type="match status" value="1"/>
</dbReference>
<dbReference type="InParanoid" id="A0A6I9UA03"/>
<evidence type="ECO:0000256" key="6">
    <source>
        <dbReference type="ARBA" id="ARBA00022741"/>
    </source>
</evidence>
<evidence type="ECO:0000256" key="3">
    <source>
        <dbReference type="ARBA" id="ARBA00022490"/>
    </source>
</evidence>
<evidence type="ECO:0000256" key="4">
    <source>
        <dbReference type="ARBA" id="ARBA00022701"/>
    </source>
</evidence>
<dbReference type="InterPro" id="IPR036961">
    <property type="entry name" value="Kinesin_motor_dom_sf"/>
</dbReference>
<dbReference type="AlphaFoldDB" id="A0A6I9UA03"/>
<dbReference type="SMART" id="SM00185">
    <property type="entry name" value="ARM"/>
    <property type="match status" value="4"/>
</dbReference>
<dbReference type="GO" id="GO:0007018">
    <property type="term" value="P:microtubule-based movement"/>
    <property type="evidence" value="ECO:0007669"/>
    <property type="project" value="InterPro"/>
</dbReference>
<dbReference type="GO" id="GO:0008574">
    <property type="term" value="F:plus-end-directed microtubule motor activity"/>
    <property type="evidence" value="ECO:0007669"/>
    <property type="project" value="TreeGrafter"/>
</dbReference>
<feature type="coiled-coil region" evidence="14">
    <location>
        <begin position="588"/>
        <end position="622"/>
    </location>
</feature>
<evidence type="ECO:0000256" key="5">
    <source>
        <dbReference type="ARBA" id="ARBA00022737"/>
    </source>
</evidence>
<dbReference type="Gene3D" id="3.40.850.10">
    <property type="entry name" value="Kinesin motor domain"/>
    <property type="match status" value="1"/>
</dbReference>
<dbReference type="RefSeq" id="XP_011094519.1">
    <property type="nucleotide sequence ID" value="XM_011096217.2"/>
</dbReference>
<dbReference type="Proteomes" id="UP000504604">
    <property type="component" value="Linkage group LG11"/>
</dbReference>
<dbReference type="Pfam" id="PF00514">
    <property type="entry name" value="Arm"/>
    <property type="match status" value="1"/>
</dbReference>
<feature type="domain" description="Kinesin motor" evidence="16">
    <location>
        <begin position="73"/>
        <end position="414"/>
    </location>
</feature>
<dbReference type="InterPro" id="IPR047149">
    <property type="entry name" value="KIF11-like"/>
</dbReference>
<evidence type="ECO:0000256" key="7">
    <source>
        <dbReference type="ARBA" id="ARBA00022840"/>
    </source>
</evidence>
<keyword evidence="9 13" id="KW-0505">Motor protein</keyword>
<dbReference type="GeneID" id="105174191"/>
<dbReference type="PROSITE" id="PS00411">
    <property type="entry name" value="KINESIN_MOTOR_1"/>
    <property type="match status" value="1"/>
</dbReference>
<dbReference type="SUPFAM" id="SSF48371">
    <property type="entry name" value="ARM repeat"/>
    <property type="match status" value="1"/>
</dbReference>
<dbReference type="FunFam" id="3.40.850.10:FF:000036">
    <property type="entry name" value="Kinesin-like protein"/>
    <property type="match status" value="1"/>
</dbReference>
<dbReference type="GO" id="GO:0008017">
    <property type="term" value="F:microtubule binding"/>
    <property type="evidence" value="ECO:0007669"/>
    <property type="project" value="EnsemblPlants"/>
</dbReference>
<feature type="compositionally biased region" description="Polar residues" evidence="15">
    <location>
        <begin position="19"/>
        <end position="29"/>
    </location>
</feature>
<dbReference type="PANTHER" id="PTHR47970">
    <property type="entry name" value="KINESIN-LIKE PROTEIN KIF11"/>
    <property type="match status" value="1"/>
</dbReference>
<dbReference type="SMART" id="SM00129">
    <property type="entry name" value="KISc"/>
    <property type="match status" value="1"/>
</dbReference>
<dbReference type="PRINTS" id="PR00380">
    <property type="entry name" value="KINESINHEAVY"/>
</dbReference>
<feature type="compositionally biased region" description="Polar residues" evidence="15">
    <location>
        <begin position="47"/>
        <end position="61"/>
    </location>
</feature>
<evidence type="ECO:0000259" key="16">
    <source>
        <dbReference type="PROSITE" id="PS50067"/>
    </source>
</evidence>
<keyword evidence="17" id="KW-1185">Reference proteome</keyword>
<dbReference type="GO" id="GO:0072686">
    <property type="term" value="C:mitotic spindle"/>
    <property type="evidence" value="ECO:0007669"/>
    <property type="project" value="TreeGrafter"/>
</dbReference>
<comment type="subcellular location">
    <subcellularLocation>
        <location evidence="1">Cytoplasm</location>
        <location evidence="1">Cytoskeleton</location>
    </subcellularLocation>
</comment>
<dbReference type="GO" id="GO:0003779">
    <property type="term" value="F:actin binding"/>
    <property type="evidence" value="ECO:0007669"/>
    <property type="project" value="EnsemblPlants"/>
</dbReference>
<feature type="coiled-coil region" evidence="14">
    <location>
        <begin position="648"/>
        <end position="689"/>
    </location>
</feature>
<feature type="repeat" description="ARM" evidence="12">
    <location>
        <begin position="864"/>
        <end position="907"/>
    </location>
</feature>
<evidence type="ECO:0000256" key="13">
    <source>
        <dbReference type="PROSITE-ProRule" id="PRU00283"/>
    </source>
</evidence>
<dbReference type="InterPro" id="IPR019821">
    <property type="entry name" value="Kinesin_motor_CS"/>
</dbReference>
<dbReference type="PANTHER" id="PTHR47970:SF6">
    <property type="entry name" value="KINESIN-LIKE PROTEIN KIN-UC ISOFORM X1"/>
    <property type="match status" value="1"/>
</dbReference>
<reference evidence="18" key="1">
    <citation type="submission" date="2025-08" db="UniProtKB">
        <authorList>
            <consortium name="RefSeq"/>
        </authorList>
    </citation>
    <scope>IDENTIFICATION</scope>
</reference>
<dbReference type="PROSITE" id="PS50176">
    <property type="entry name" value="ARM_REPEAT"/>
    <property type="match status" value="2"/>
</dbReference>
<keyword evidence="7 13" id="KW-0067">ATP-binding</keyword>
<evidence type="ECO:0000256" key="14">
    <source>
        <dbReference type="SAM" id="Coils"/>
    </source>
</evidence>
<evidence type="ECO:0000256" key="11">
    <source>
        <dbReference type="ARBA" id="ARBA00063975"/>
    </source>
</evidence>
<dbReference type="InterPro" id="IPR001752">
    <property type="entry name" value="Kinesin_motor_dom"/>
</dbReference>
<organism evidence="17 18">
    <name type="scientific">Sesamum indicum</name>
    <name type="common">Oriental sesame</name>
    <name type="synonym">Sesamum orientale</name>
    <dbReference type="NCBI Taxonomy" id="4182"/>
    <lineage>
        <taxon>Eukaryota</taxon>
        <taxon>Viridiplantae</taxon>
        <taxon>Streptophyta</taxon>
        <taxon>Embryophyta</taxon>
        <taxon>Tracheophyta</taxon>
        <taxon>Spermatophyta</taxon>
        <taxon>Magnoliopsida</taxon>
        <taxon>eudicotyledons</taxon>
        <taxon>Gunneridae</taxon>
        <taxon>Pentapetalae</taxon>
        <taxon>asterids</taxon>
        <taxon>lamiids</taxon>
        <taxon>Lamiales</taxon>
        <taxon>Pedaliaceae</taxon>
        <taxon>Sesamum</taxon>
    </lineage>
</organism>
<evidence type="ECO:0000256" key="1">
    <source>
        <dbReference type="ARBA" id="ARBA00004245"/>
    </source>
</evidence>
<dbReference type="GO" id="GO:0090307">
    <property type="term" value="P:mitotic spindle assembly"/>
    <property type="evidence" value="ECO:0007669"/>
    <property type="project" value="TreeGrafter"/>
</dbReference>
<keyword evidence="4" id="KW-0493">Microtubule</keyword>
<keyword evidence="5" id="KW-0677">Repeat</keyword>
<evidence type="ECO:0000256" key="8">
    <source>
        <dbReference type="ARBA" id="ARBA00023054"/>
    </source>
</evidence>
<gene>
    <name evidence="18" type="primary">LOC105174191</name>
</gene>
<dbReference type="Gene3D" id="1.25.10.10">
    <property type="entry name" value="Leucine-rich Repeat Variant"/>
    <property type="match status" value="1"/>
</dbReference>
<dbReference type="KEGG" id="sind:105174191"/>
<dbReference type="GO" id="GO:0048768">
    <property type="term" value="P:root hair cell tip growth"/>
    <property type="evidence" value="ECO:0007669"/>
    <property type="project" value="EnsemblPlants"/>
</dbReference>
<feature type="coiled-coil region" evidence="14">
    <location>
        <begin position="719"/>
        <end position="767"/>
    </location>
</feature>
<dbReference type="GO" id="GO:0031110">
    <property type="term" value="P:regulation of microtubule polymerization or depolymerization"/>
    <property type="evidence" value="ECO:0007669"/>
    <property type="project" value="EnsemblPlants"/>
</dbReference>
<dbReference type="InterPro" id="IPR016024">
    <property type="entry name" value="ARM-type_fold"/>
</dbReference>
<evidence type="ECO:0000256" key="9">
    <source>
        <dbReference type="ARBA" id="ARBA00023175"/>
    </source>
</evidence>
<dbReference type="GO" id="GO:0005524">
    <property type="term" value="F:ATP binding"/>
    <property type="evidence" value="ECO:0007669"/>
    <property type="project" value="UniProtKB-UniRule"/>
</dbReference>
<evidence type="ECO:0000256" key="2">
    <source>
        <dbReference type="ARBA" id="ARBA00010103"/>
    </source>
</evidence>
<comment type="subunit">
    <text evidence="11">Interacts (via C-terminus) with NEK5.</text>
</comment>
<comment type="similarity">
    <text evidence="2">Belongs to the TRAFAC class myosin-kinesin ATPase superfamily. Kinesin family. Ungrouped subfamily.</text>
</comment>
<dbReference type="InterPro" id="IPR011989">
    <property type="entry name" value="ARM-like"/>
</dbReference>
<feature type="repeat" description="ARM" evidence="12">
    <location>
        <begin position="823"/>
        <end position="865"/>
    </location>
</feature>
<dbReference type="InterPro" id="IPR000225">
    <property type="entry name" value="Armadillo"/>
</dbReference>
<evidence type="ECO:0000313" key="17">
    <source>
        <dbReference type="Proteomes" id="UP000504604"/>
    </source>
</evidence>
<keyword evidence="6 13" id="KW-0547">Nucleotide-binding</keyword>
<dbReference type="InterPro" id="IPR027417">
    <property type="entry name" value="P-loop_NTPase"/>
</dbReference>
<keyword evidence="8 14" id="KW-0175">Coiled coil</keyword>
<dbReference type="Pfam" id="PF00225">
    <property type="entry name" value="Kinesin"/>
    <property type="match status" value="1"/>
</dbReference>
<dbReference type="Gramene" id="SIN_1012899.t">
    <property type="protein sequence ID" value="SIN_1012899.t"/>
    <property type="gene ID" value="SIN_1012899"/>
</dbReference>
<evidence type="ECO:0000256" key="15">
    <source>
        <dbReference type="SAM" id="MobiDB-lite"/>
    </source>
</evidence>
<keyword evidence="3" id="KW-0963">Cytoplasm</keyword>
<keyword evidence="10" id="KW-0206">Cytoskeleton</keyword>
<sequence length="1077" mass="120835">MASSGNVGRASYKSERPHSSGNGSVSLRNNGGGAQGQQHSARPKAPMSSSRRSVTPISRTRSLPLEDDPESERVRVAVRLRPKNAEDLADSDYSDCVELQPELKRLKLRKNNWSSESYRFDEVFTESASQRRIYEVVAKPVVERVLDGCNGTVMAYGQTGTGKTYTLGRLGKEDESERGIMVRAMEDILAGTSTSDTVEVSYLQLYMESIQDLLAPEKINIPIVEDAKTGEVSVPGAEIVKIRNLGHFLQLLQVGEANRHAANTKMNTESSRSHAILMVHIHRSAQEKEDIDVGQQKEIPTDRHGHHVATIRKSKLLLVDLAGSERLDKSGSEGHLLEEAKFINLSLTSLGKCINALAENSAHIPTRDSKLTRLLRDSFGGSARTSLIITIGPSSRHHAETASTIVFGQRAMKVVNMVKVKEEFDYESLCRKLETQVDHLTVEIDRQQKLRENEKNEMKKLLEEFENSTAEAEKRFVARSELLEKENGKLTLHVKELLQELDSQKEQNKLLLDEITLLVTSVSNSKLLEEENTRLAVELNNVITDLKCQKDKNIIMHDEIERLEINLKHSKQQQLDKSTYQKVLADTTQMYEEKIADLMKQIEDANVRCLSAEEEMKMMKKQISDTQVLLQQNQVENSRYHEALATTTKMYEDRVEALNQQLKDEHARAREIEEELNSTKRLLGEYRNSVQVNAEKEIDDLRMRLQGMHQLHETTANDFRLLSIEYKNLESEKETLKNELHAVRQTLQAEERRRRKAETELVNVMKVVPESEDGFEEKISYMHENTTKTTSGLCNLQSSHKSTRSRETILSQRNTITKICEEVGLQKILSLLQSEDLDVQIHAVKVVANLAAEDINQERIVQEGGLDALLMLVESSQNITILRVASGAIANLAMNEMNQGLITNKGGAKLLADVASKTDDPQTLRMVAGAIANLCGNEKLHVVLKEDGAIKALLGMTRSGNADVIAQVARGLANFAKCESRRIMQGRFKGRSLLMDDEALPWLLANLNTSSTAIRRHMELAICHLAQNEDNAKDFITGGGLKELIGISDESAREDIRNLAKKTLRSSPLFRAELLAE</sequence>
<feature type="binding site" evidence="13">
    <location>
        <begin position="157"/>
        <end position="164"/>
    </location>
    <ligand>
        <name>ATP</name>
        <dbReference type="ChEBI" id="CHEBI:30616"/>
    </ligand>
</feature>
<evidence type="ECO:0000313" key="18">
    <source>
        <dbReference type="RefSeq" id="XP_011094519.1"/>
    </source>
</evidence>
<dbReference type="PROSITE" id="PS50067">
    <property type="entry name" value="KINESIN_MOTOR_2"/>
    <property type="match status" value="1"/>
</dbReference>
<dbReference type="OrthoDB" id="3176171at2759"/>
<name>A0A6I9UA03_SESIN</name>
<dbReference type="FunCoup" id="A0A6I9UA03">
    <property type="interactions" value="59"/>
</dbReference>
<protein>
    <submittedName>
        <fullName evidence="18">Kinesin-like protein KIN-UC</fullName>
    </submittedName>
</protein>
<feature type="region of interest" description="Disordered" evidence="15">
    <location>
        <begin position="1"/>
        <end position="72"/>
    </location>
</feature>
<dbReference type="CDD" id="cd00106">
    <property type="entry name" value="KISc"/>
    <property type="match status" value="1"/>
</dbReference>
<accession>A0A6I9UA03</accession>
<dbReference type="GO" id="GO:0051231">
    <property type="term" value="P:spindle elongation"/>
    <property type="evidence" value="ECO:0007669"/>
    <property type="project" value="TreeGrafter"/>
</dbReference>
<evidence type="ECO:0000256" key="10">
    <source>
        <dbReference type="ARBA" id="ARBA00023212"/>
    </source>
</evidence>
<dbReference type="GO" id="GO:0005876">
    <property type="term" value="C:spindle microtubule"/>
    <property type="evidence" value="ECO:0007669"/>
    <property type="project" value="TreeGrafter"/>
</dbReference>
<proteinExistence type="inferred from homology"/>
<evidence type="ECO:0000256" key="12">
    <source>
        <dbReference type="PROSITE-ProRule" id="PRU00259"/>
    </source>
</evidence>
<feature type="coiled-coil region" evidence="14">
    <location>
        <begin position="430"/>
        <end position="514"/>
    </location>
</feature>